<evidence type="ECO:0000256" key="3">
    <source>
        <dbReference type="ARBA" id="ARBA00022723"/>
    </source>
</evidence>
<evidence type="ECO:0000259" key="8">
    <source>
        <dbReference type="Pfam" id="PF00884"/>
    </source>
</evidence>
<proteinExistence type="inferred from homology"/>
<keyword evidence="4 7" id="KW-0732">Signal</keyword>
<dbReference type="RefSeq" id="WP_338688615.1">
    <property type="nucleotide sequence ID" value="NZ_AP024702.1"/>
</dbReference>
<dbReference type="EMBL" id="AP024702">
    <property type="protein sequence ID" value="BCX46744.1"/>
    <property type="molecule type" value="Genomic_DNA"/>
</dbReference>
<feature type="signal peptide" evidence="7">
    <location>
        <begin position="1"/>
        <end position="17"/>
    </location>
</feature>
<comment type="similarity">
    <text evidence="2">Belongs to the sulfatase family.</text>
</comment>
<name>A0ABM7R7J3_9BACT</name>
<reference evidence="9 10" key="1">
    <citation type="submission" date="2021-06" db="EMBL/GenBank/DDBJ databases">
        <title>Complete genome of Haloferula helveola possessing various polysaccharide degrading enzymes.</title>
        <authorList>
            <person name="Takami H."/>
            <person name="Huang C."/>
            <person name="Hamasaki K."/>
        </authorList>
    </citation>
    <scope>NUCLEOTIDE SEQUENCE [LARGE SCALE GENOMIC DNA]</scope>
    <source>
        <strain evidence="9 10">CN-1</strain>
    </source>
</reference>
<dbReference type="Proteomes" id="UP001374893">
    <property type="component" value="Chromosome"/>
</dbReference>
<dbReference type="PANTHER" id="PTHR45953:SF1">
    <property type="entry name" value="IDURONATE 2-SULFATASE"/>
    <property type="match status" value="1"/>
</dbReference>
<dbReference type="InterPro" id="IPR017850">
    <property type="entry name" value="Alkaline_phosphatase_core_sf"/>
</dbReference>
<feature type="domain" description="Sulfatase N-terminal" evidence="8">
    <location>
        <begin position="21"/>
        <end position="358"/>
    </location>
</feature>
<evidence type="ECO:0000256" key="6">
    <source>
        <dbReference type="ARBA" id="ARBA00022837"/>
    </source>
</evidence>
<evidence type="ECO:0000313" key="9">
    <source>
        <dbReference type="EMBL" id="BCX46744.1"/>
    </source>
</evidence>
<evidence type="ECO:0000256" key="5">
    <source>
        <dbReference type="ARBA" id="ARBA00022801"/>
    </source>
</evidence>
<evidence type="ECO:0000256" key="7">
    <source>
        <dbReference type="SAM" id="SignalP"/>
    </source>
</evidence>
<accession>A0ABM7R7J3</accession>
<dbReference type="InterPro" id="IPR000917">
    <property type="entry name" value="Sulfatase_N"/>
</dbReference>
<keyword evidence="10" id="KW-1185">Reference proteome</keyword>
<feature type="chain" id="PRO_5045153767" evidence="7">
    <location>
        <begin position="18"/>
        <end position="476"/>
    </location>
</feature>
<gene>
    <name evidence="9" type="ORF">HAHE_06520</name>
</gene>
<comment type="cofactor">
    <cofactor evidence="1">
        <name>Ca(2+)</name>
        <dbReference type="ChEBI" id="CHEBI:29108"/>
    </cofactor>
</comment>
<evidence type="ECO:0000313" key="10">
    <source>
        <dbReference type="Proteomes" id="UP001374893"/>
    </source>
</evidence>
<dbReference type="Pfam" id="PF00884">
    <property type="entry name" value="Sulfatase"/>
    <property type="match status" value="1"/>
</dbReference>
<dbReference type="PANTHER" id="PTHR45953">
    <property type="entry name" value="IDURONATE 2-SULFATASE"/>
    <property type="match status" value="1"/>
</dbReference>
<evidence type="ECO:0000256" key="2">
    <source>
        <dbReference type="ARBA" id="ARBA00008779"/>
    </source>
</evidence>
<dbReference type="CDD" id="cd16030">
    <property type="entry name" value="iduronate-2-sulfatase"/>
    <property type="match status" value="1"/>
</dbReference>
<evidence type="ECO:0000256" key="1">
    <source>
        <dbReference type="ARBA" id="ARBA00001913"/>
    </source>
</evidence>
<sequence>MKRLVLASLVLLLPLSAAERPNVLLIAVDDLNDWIGCLGGHPQALTPNMDALAGRGVLFSNAHCQSPVCNPSRASLMTSLYPETSGIYFLNPPIEASPVSRKSLTMPERFEKEGYRVAAAGKLFHAAENAKYFKDYGGGMGGMGPRPKKKISQPHGHPLWDWGAFPEKDEEMPDHKIAAWAADRIGSMETDRPFFLAVGFHRPHVPMFVPQKWFDMHPLKKVKLPKVLETDLDDLSPYAIDITRLKHVAPTHEWIKEAGEWRHAVQSYLACVTFVDDCVGTVLKALDSSPFRDNTIVVLFSDHGFHLGEKDRWAKRTVWEDSTRVPVIIVPPGGKGGAVCTQPAELIDLYPTLLDLTGSKPDERLEGQSLRPLLEDVKAEWPHMARTSFGPGNVAIRSERYRFIRYVDGSEEFYDHADDPHEWKNRIEDPALAERIGKHRDQLPGKNAKILGKGATGHISYAASAERLEERKKEAK</sequence>
<keyword evidence="6" id="KW-0106">Calcium</keyword>
<dbReference type="InterPro" id="IPR035874">
    <property type="entry name" value="IDS"/>
</dbReference>
<dbReference type="Gene3D" id="3.40.720.10">
    <property type="entry name" value="Alkaline Phosphatase, subunit A"/>
    <property type="match status" value="1"/>
</dbReference>
<dbReference type="SUPFAM" id="SSF53649">
    <property type="entry name" value="Alkaline phosphatase-like"/>
    <property type="match status" value="1"/>
</dbReference>
<keyword evidence="5" id="KW-0378">Hydrolase</keyword>
<organism evidence="9 10">
    <name type="scientific">Haloferula helveola</name>
    <dbReference type="NCBI Taxonomy" id="490095"/>
    <lineage>
        <taxon>Bacteria</taxon>
        <taxon>Pseudomonadati</taxon>
        <taxon>Verrucomicrobiota</taxon>
        <taxon>Verrucomicrobiia</taxon>
        <taxon>Verrucomicrobiales</taxon>
        <taxon>Verrucomicrobiaceae</taxon>
        <taxon>Haloferula</taxon>
    </lineage>
</organism>
<evidence type="ECO:0000256" key="4">
    <source>
        <dbReference type="ARBA" id="ARBA00022729"/>
    </source>
</evidence>
<keyword evidence="3" id="KW-0479">Metal-binding</keyword>
<protein>
    <submittedName>
        <fullName evidence="9">Choline-sulfatase</fullName>
    </submittedName>
</protein>